<sequence length="116" mass="13792">MFYILRGIYWLSFIFFILFGWNWGIAAFGIDQMMCLVLALLLLRFWPSGGFIFTVCWLSYLFFTRFQTAVTALNWVLVGILALEGFFLWREEYSFKKTKALLRKIRQGFLKSITNK</sequence>
<feature type="transmembrane region" description="Helical" evidence="1">
    <location>
        <begin position="35"/>
        <end position="63"/>
    </location>
</feature>
<evidence type="ECO:0000313" key="2">
    <source>
        <dbReference type="EMBL" id="AWN21432.1"/>
    </source>
</evidence>
<feature type="transmembrane region" description="Helical" evidence="1">
    <location>
        <begin position="69"/>
        <end position="89"/>
    </location>
</feature>
<accession>A0ABM6W8F1</accession>
<keyword evidence="1" id="KW-0812">Transmembrane</keyword>
<feature type="transmembrane region" description="Helical" evidence="1">
    <location>
        <begin position="6"/>
        <end position="28"/>
    </location>
</feature>
<evidence type="ECO:0000256" key="1">
    <source>
        <dbReference type="SAM" id="Phobius"/>
    </source>
</evidence>
<name>A0ABM6W8F1_9STRE</name>
<dbReference type="RefSeq" id="WP_002960206.1">
    <property type="nucleotide sequence ID" value="NZ_CP029490.1"/>
</dbReference>
<protein>
    <submittedName>
        <fullName evidence="2">Uncharacterized protein</fullName>
    </submittedName>
</protein>
<dbReference type="Proteomes" id="UP000245369">
    <property type="component" value="Chromosome"/>
</dbReference>
<gene>
    <name evidence="2" type="ORF">DK182_08885</name>
</gene>
<keyword evidence="3" id="KW-1185">Reference proteome</keyword>
<keyword evidence="1" id="KW-0472">Membrane</keyword>
<organism evidence="2 3">
    <name type="scientific">Streptococcus sobrinus</name>
    <dbReference type="NCBI Taxonomy" id="1310"/>
    <lineage>
        <taxon>Bacteria</taxon>
        <taxon>Bacillati</taxon>
        <taxon>Bacillota</taxon>
        <taxon>Bacilli</taxon>
        <taxon>Lactobacillales</taxon>
        <taxon>Streptococcaceae</taxon>
        <taxon>Streptococcus</taxon>
    </lineage>
</organism>
<dbReference type="EMBL" id="CP029490">
    <property type="protein sequence ID" value="AWN21432.1"/>
    <property type="molecule type" value="Genomic_DNA"/>
</dbReference>
<proteinExistence type="predicted"/>
<keyword evidence="1" id="KW-1133">Transmembrane helix</keyword>
<reference evidence="2 3" key="1">
    <citation type="submission" date="2018-05" db="EMBL/GenBank/DDBJ databases">
        <title>Complete genome sequences of Streptococcus sobrinus.</title>
        <authorList>
            <person name="Sales M."/>
            <person name="Jensen P.A."/>
        </authorList>
    </citation>
    <scope>NUCLEOTIDE SEQUENCE [LARGE SCALE GENOMIC DNA]</scope>
    <source>
        <strain evidence="2 3">SL1</strain>
    </source>
</reference>
<dbReference type="GeneID" id="93924619"/>
<evidence type="ECO:0000313" key="3">
    <source>
        <dbReference type="Proteomes" id="UP000245369"/>
    </source>
</evidence>